<reference evidence="2 3" key="1">
    <citation type="submission" date="2024-01" db="EMBL/GenBank/DDBJ databases">
        <title>A draft genome for a cacao thread blight-causing isolate of Paramarasmius palmivorus.</title>
        <authorList>
            <person name="Baruah I.K."/>
            <person name="Bukari Y."/>
            <person name="Amoako-Attah I."/>
            <person name="Meinhardt L.W."/>
            <person name="Bailey B.A."/>
            <person name="Cohen S.P."/>
        </authorList>
    </citation>
    <scope>NUCLEOTIDE SEQUENCE [LARGE SCALE GENOMIC DNA]</scope>
    <source>
        <strain evidence="2 3">GH-12</strain>
    </source>
</reference>
<protein>
    <submittedName>
        <fullName evidence="2">Uncharacterized protein</fullName>
    </submittedName>
</protein>
<name>A0AAW0DED5_9AGAR</name>
<organism evidence="2 3">
    <name type="scientific">Paramarasmius palmivorus</name>
    <dbReference type="NCBI Taxonomy" id="297713"/>
    <lineage>
        <taxon>Eukaryota</taxon>
        <taxon>Fungi</taxon>
        <taxon>Dikarya</taxon>
        <taxon>Basidiomycota</taxon>
        <taxon>Agaricomycotina</taxon>
        <taxon>Agaricomycetes</taxon>
        <taxon>Agaricomycetidae</taxon>
        <taxon>Agaricales</taxon>
        <taxon>Marasmiineae</taxon>
        <taxon>Marasmiaceae</taxon>
        <taxon>Paramarasmius</taxon>
    </lineage>
</organism>
<dbReference type="AlphaFoldDB" id="A0AAW0DED5"/>
<sequence>MSEKLVSRPPGLRYPLDIGSVLVDSGVMNSGQYENFKNRVRAVALNVLPDVLVPLEELDQQQRDIFLDLLVDEFPELKQCQDLWPITSYFRMWTANKRHKSRQLERAAASSLLRSQSTPLRIKTVQYVGRRPPFKRRMTEEYSGETSSLEGNGNSLSCPAAVNTRPAKEEVPEPQQMPQDPIPSSQPTPHNQSQRYSATVKAYPEPCFACGAYPAPGAERVELDRFLKMNDMSDLSLSLQSFGIFHDGHLALLLSLSADDRKDMLMAVGLARPDFIALAQRLSDFAQANNTLVSKPTGDYYTRFKATYRCLQHPFKEPFSQKLFKCLKSMQIEILFPIATTLYAITSDTQFDRVRRFTEEELEAFMKVENTKVSVFHRRLLYLAFERARFDFF</sequence>
<evidence type="ECO:0000313" key="2">
    <source>
        <dbReference type="EMBL" id="KAK7050846.1"/>
    </source>
</evidence>
<dbReference type="EMBL" id="JAYKXP010000014">
    <property type="protein sequence ID" value="KAK7050846.1"/>
    <property type="molecule type" value="Genomic_DNA"/>
</dbReference>
<feature type="compositionally biased region" description="Polar residues" evidence="1">
    <location>
        <begin position="187"/>
        <end position="197"/>
    </location>
</feature>
<feature type="region of interest" description="Disordered" evidence="1">
    <location>
        <begin position="136"/>
        <end position="197"/>
    </location>
</feature>
<feature type="compositionally biased region" description="Polar residues" evidence="1">
    <location>
        <begin position="144"/>
        <end position="157"/>
    </location>
</feature>
<accession>A0AAW0DED5</accession>
<evidence type="ECO:0000313" key="3">
    <source>
        <dbReference type="Proteomes" id="UP001383192"/>
    </source>
</evidence>
<comment type="caution">
    <text evidence="2">The sequence shown here is derived from an EMBL/GenBank/DDBJ whole genome shotgun (WGS) entry which is preliminary data.</text>
</comment>
<gene>
    <name evidence="2" type="ORF">VNI00_004957</name>
</gene>
<evidence type="ECO:0000256" key="1">
    <source>
        <dbReference type="SAM" id="MobiDB-lite"/>
    </source>
</evidence>
<dbReference type="Proteomes" id="UP001383192">
    <property type="component" value="Unassembled WGS sequence"/>
</dbReference>
<keyword evidence="3" id="KW-1185">Reference proteome</keyword>
<proteinExistence type="predicted"/>